<evidence type="ECO:0000256" key="3">
    <source>
        <dbReference type="ARBA" id="ARBA00022989"/>
    </source>
</evidence>
<accession>A0ABN8RSW4</accession>
<name>A0ABN8RSW4_9CNID</name>
<feature type="transmembrane region" description="Helical" evidence="6">
    <location>
        <begin position="221"/>
        <end position="240"/>
    </location>
</feature>
<comment type="caution">
    <text evidence="8">The sequence shown here is derived from an EMBL/GenBank/DDBJ whole genome shotgun (WGS) entry which is preliminary data.</text>
</comment>
<keyword evidence="9" id="KW-1185">Reference proteome</keyword>
<reference evidence="8 9" key="1">
    <citation type="submission" date="2022-05" db="EMBL/GenBank/DDBJ databases">
        <authorList>
            <consortium name="Genoscope - CEA"/>
            <person name="William W."/>
        </authorList>
    </citation>
    <scope>NUCLEOTIDE SEQUENCE [LARGE SCALE GENOMIC DNA]</scope>
</reference>
<evidence type="ECO:0000256" key="1">
    <source>
        <dbReference type="ARBA" id="ARBA00004141"/>
    </source>
</evidence>
<feature type="region of interest" description="Disordered" evidence="5">
    <location>
        <begin position="1"/>
        <end position="22"/>
    </location>
</feature>
<dbReference type="InterPro" id="IPR037185">
    <property type="entry name" value="EmrE-like"/>
</dbReference>
<feature type="transmembrane region" description="Helical" evidence="6">
    <location>
        <begin position="138"/>
        <end position="155"/>
    </location>
</feature>
<protein>
    <recommendedName>
        <fullName evidence="7">Sugar phosphate transporter domain-containing protein</fullName>
    </recommendedName>
</protein>
<dbReference type="SUPFAM" id="SSF103481">
    <property type="entry name" value="Multidrug resistance efflux transporter EmrE"/>
    <property type="match status" value="2"/>
</dbReference>
<comment type="subcellular location">
    <subcellularLocation>
        <location evidence="1">Membrane</location>
        <topology evidence="1">Multi-pass membrane protein</topology>
    </subcellularLocation>
</comment>
<dbReference type="EMBL" id="CALNXK010000315">
    <property type="protein sequence ID" value="CAH3182183.1"/>
    <property type="molecule type" value="Genomic_DNA"/>
</dbReference>
<feature type="domain" description="Sugar phosphate transporter" evidence="7">
    <location>
        <begin position="38"/>
        <end position="325"/>
    </location>
</feature>
<evidence type="ECO:0000256" key="4">
    <source>
        <dbReference type="ARBA" id="ARBA00023136"/>
    </source>
</evidence>
<keyword evidence="3 6" id="KW-1133">Transmembrane helix</keyword>
<feature type="transmembrane region" description="Helical" evidence="6">
    <location>
        <begin position="167"/>
        <end position="194"/>
    </location>
</feature>
<proteinExistence type="predicted"/>
<evidence type="ECO:0000256" key="2">
    <source>
        <dbReference type="ARBA" id="ARBA00022692"/>
    </source>
</evidence>
<sequence>MAPIVPKTHEGGAQTPSSPGQHKTFTFEIKEKFVGQSVMMSLWFVFSFGSIISNKYILSTLDGDAGILGETQMICSVIFGALKMYLPCCLFHRTSGHHQDGHKFHFFRNMAILGWMRFATIVCSLITLKYVAVSFSETVKSSAPIFTAIIAWIMLGDKSTLLVNLSLIPIMAGLSLCTATELSFNMVGFISALLNNVMDCFQNVFSKKLLSSEHPYSPPELQFYTSAAAIAVQLPFWFFMEWPSEVKLTEDRFLIFIFLLNGFMFYMQSLTAFGLMSLISPVTFSVSNTVKRAVLIWLSVLVFGNEVSVLGAVGTIMVTCGVFLYQKAKNQQKLFKEKAKADKEHDIV</sequence>
<evidence type="ECO:0000259" key="7">
    <source>
        <dbReference type="Pfam" id="PF03151"/>
    </source>
</evidence>
<feature type="transmembrane region" description="Helical" evidence="6">
    <location>
        <begin position="71"/>
        <end position="91"/>
    </location>
</feature>
<organism evidence="8 9">
    <name type="scientific">Porites lobata</name>
    <dbReference type="NCBI Taxonomy" id="104759"/>
    <lineage>
        <taxon>Eukaryota</taxon>
        <taxon>Metazoa</taxon>
        <taxon>Cnidaria</taxon>
        <taxon>Anthozoa</taxon>
        <taxon>Hexacorallia</taxon>
        <taxon>Scleractinia</taxon>
        <taxon>Fungiina</taxon>
        <taxon>Poritidae</taxon>
        <taxon>Porites</taxon>
    </lineage>
</organism>
<dbReference type="PANTHER" id="PTHR11132">
    <property type="entry name" value="SOLUTE CARRIER FAMILY 35"/>
    <property type="match status" value="1"/>
</dbReference>
<gene>
    <name evidence="8" type="ORF">PLOB_00026440</name>
</gene>
<feature type="transmembrane region" description="Helical" evidence="6">
    <location>
        <begin position="295"/>
        <end position="325"/>
    </location>
</feature>
<feature type="transmembrane region" description="Helical" evidence="6">
    <location>
        <begin position="33"/>
        <end position="51"/>
    </location>
</feature>
<evidence type="ECO:0000256" key="6">
    <source>
        <dbReference type="SAM" id="Phobius"/>
    </source>
</evidence>
<feature type="transmembrane region" description="Helical" evidence="6">
    <location>
        <begin position="252"/>
        <end position="275"/>
    </location>
</feature>
<keyword evidence="4 6" id="KW-0472">Membrane</keyword>
<dbReference type="Proteomes" id="UP001159405">
    <property type="component" value="Unassembled WGS sequence"/>
</dbReference>
<dbReference type="InterPro" id="IPR004853">
    <property type="entry name" value="Sugar_P_trans_dom"/>
</dbReference>
<evidence type="ECO:0000256" key="5">
    <source>
        <dbReference type="SAM" id="MobiDB-lite"/>
    </source>
</evidence>
<feature type="transmembrane region" description="Helical" evidence="6">
    <location>
        <begin position="112"/>
        <end position="132"/>
    </location>
</feature>
<evidence type="ECO:0000313" key="9">
    <source>
        <dbReference type="Proteomes" id="UP001159405"/>
    </source>
</evidence>
<keyword evidence="2 6" id="KW-0812">Transmembrane</keyword>
<evidence type="ECO:0000313" key="8">
    <source>
        <dbReference type="EMBL" id="CAH3182183.1"/>
    </source>
</evidence>
<dbReference type="InterPro" id="IPR050186">
    <property type="entry name" value="TPT_transporter"/>
</dbReference>
<dbReference type="Pfam" id="PF03151">
    <property type="entry name" value="TPT"/>
    <property type="match status" value="1"/>
</dbReference>